<dbReference type="Gene3D" id="3.90.1300.10">
    <property type="entry name" value="Amidase signature (AS) domain"/>
    <property type="match status" value="1"/>
</dbReference>
<protein>
    <submittedName>
        <fullName evidence="3">Glutamyl-tRNA(Gln) amidotransferase subunit A</fullName>
    </submittedName>
</protein>
<dbReference type="InterPro" id="IPR023631">
    <property type="entry name" value="Amidase_dom"/>
</dbReference>
<sequence length="470" mass="50335">MPSNELHYMSAWELSGLIRNREVSPVDVVEACLARIEATEPTLNSFITLIPEQARAAARRAEQEIGRGNYRGPLHGIPVGLKDLFHTAGVRTTSGTRIYDTFIPAEDCTVATKFSEAGAILLGKLNMHPLAFGPTGENADYGHMHNPWNPERITGGSSGGSGSATAAGQCTITMGSDTGGSVRIPAALCGITGLKPTYGRVSRAGLTPLSWCLDHPGPMVRTVEDAALTMNVIAGPDPRDHVTVNVPVPDYTAALTGDVRGLRIGVVREFFEEPIDPQVADLVQGAISVLGELGAEIVEVSLPLFEYAQPISNAILSAEATAAHRDILLSDGDKLYPQVRDRLEEGLFITASEYLRAQQARQVFCQQVAGLLQNVDLLAGPVEPVTAPVILERRIDIGGESIPAVPLLTKYTRVYNITGSPAISVPCGFADDGLPAALHLAGRNFDEHTVIRAAYAYQQATDWHTRRPPL</sequence>
<dbReference type="PANTHER" id="PTHR11895">
    <property type="entry name" value="TRANSAMIDASE"/>
    <property type="match status" value="1"/>
</dbReference>
<comment type="caution">
    <text evidence="3">The sequence shown here is derived from an EMBL/GenBank/DDBJ whole genome shotgun (WGS) entry which is preliminary data.</text>
</comment>
<dbReference type="PROSITE" id="PS00571">
    <property type="entry name" value="AMIDASES"/>
    <property type="match status" value="1"/>
</dbReference>
<dbReference type="SUPFAM" id="SSF75304">
    <property type="entry name" value="Amidase signature (AS) enzymes"/>
    <property type="match status" value="1"/>
</dbReference>
<evidence type="ECO:0000256" key="1">
    <source>
        <dbReference type="ARBA" id="ARBA00009199"/>
    </source>
</evidence>
<dbReference type="InterPro" id="IPR036928">
    <property type="entry name" value="AS_sf"/>
</dbReference>
<evidence type="ECO:0000313" key="4">
    <source>
        <dbReference type="Proteomes" id="UP001174909"/>
    </source>
</evidence>
<dbReference type="Pfam" id="PF01425">
    <property type="entry name" value="Amidase"/>
    <property type="match status" value="1"/>
</dbReference>
<feature type="domain" description="Amidase" evidence="2">
    <location>
        <begin position="27"/>
        <end position="450"/>
    </location>
</feature>
<reference evidence="3" key="1">
    <citation type="submission" date="2023-03" db="EMBL/GenBank/DDBJ databases">
        <authorList>
            <person name="Steffen K."/>
            <person name="Cardenas P."/>
        </authorList>
    </citation>
    <scope>NUCLEOTIDE SEQUENCE</scope>
</reference>
<comment type="similarity">
    <text evidence="1">Belongs to the amidase family.</text>
</comment>
<name>A0AA35XFW0_GEOBA</name>
<gene>
    <name evidence="3" type="ORF">GBAR_LOCUS27101</name>
</gene>
<dbReference type="PANTHER" id="PTHR11895:SF176">
    <property type="entry name" value="AMIDASE AMID-RELATED"/>
    <property type="match status" value="1"/>
</dbReference>
<dbReference type="AlphaFoldDB" id="A0AA35XFW0"/>
<dbReference type="GO" id="GO:0003824">
    <property type="term" value="F:catalytic activity"/>
    <property type="evidence" value="ECO:0007669"/>
    <property type="project" value="InterPro"/>
</dbReference>
<proteinExistence type="inferred from homology"/>
<organism evidence="3 4">
    <name type="scientific">Geodia barretti</name>
    <name type="common">Barrett's horny sponge</name>
    <dbReference type="NCBI Taxonomy" id="519541"/>
    <lineage>
        <taxon>Eukaryota</taxon>
        <taxon>Metazoa</taxon>
        <taxon>Porifera</taxon>
        <taxon>Demospongiae</taxon>
        <taxon>Heteroscleromorpha</taxon>
        <taxon>Tetractinellida</taxon>
        <taxon>Astrophorina</taxon>
        <taxon>Geodiidae</taxon>
        <taxon>Geodia</taxon>
    </lineage>
</organism>
<dbReference type="EMBL" id="CASHTH010003782">
    <property type="protein sequence ID" value="CAI8049257.1"/>
    <property type="molecule type" value="Genomic_DNA"/>
</dbReference>
<dbReference type="InterPro" id="IPR000120">
    <property type="entry name" value="Amidase"/>
</dbReference>
<dbReference type="Proteomes" id="UP001174909">
    <property type="component" value="Unassembled WGS sequence"/>
</dbReference>
<keyword evidence="4" id="KW-1185">Reference proteome</keyword>
<dbReference type="InterPro" id="IPR020556">
    <property type="entry name" value="Amidase_CS"/>
</dbReference>
<evidence type="ECO:0000259" key="2">
    <source>
        <dbReference type="Pfam" id="PF01425"/>
    </source>
</evidence>
<evidence type="ECO:0000313" key="3">
    <source>
        <dbReference type="EMBL" id="CAI8049257.1"/>
    </source>
</evidence>
<accession>A0AA35XFW0</accession>